<proteinExistence type="predicted"/>
<sequence length="87" mass="9121">MTALLLTGEPSHGCPTTGAQWLISRRSGDRRGIVEIGQARHGRLVFGQSDGRGGLASGRRGAAATTRGHAFGTRAAPIAFSWYPECA</sequence>
<dbReference type="Proteomes" id="UP001445732">
    <property type="component" value="Unassembled WGS sequence"/>
</dbReference>
<comment type="caution">
    <text evidence="1">The sequence shown here is derived from an EMBL/GenBank/DDBJ whole genome shotgun (WGS) entry which is preliminary data.</text>
</comment>
<reference evidence="1 2" key="1">
    <citation type="submission" date="2024-06" db="EMBL/GenBank/DDBJ databases">
        <title>Brevundimonas sp. C11.</title>
        <authorList>
            <person name="Maltman C."/>
        </authorList>
    </citation>
    <scope>NUCLEOTIDE SEQUENCE [LARGE SCALE GENOMIC DNA]</scope>
    <source>
        <strain evidence="1 2">C11</strain>
    </source>
</reference>
<name>A0ABV1NQ11_9CAUL</name>
<keyword evidence="2" id="KW-1185">Reference proteome</keyword>
<dbReference type="RefSeq" id="WP_349684890.1">
    <property type="nucleotide sequence ID" value="NZ_JBEGDD010000008.1"/>
</dbReference>
<accession>A0ABV1NQ11</accession>
<evidence type="ECO:0000313" key="1">
    <source>
        <dbReference type="EMBL" id="MEQ7155738.1"/>
    </source>
</evidence>
<dbReference type="EMBL" id="JBEGDD010000008">
    <property type="protein sequence ID" value="MEQ7155738.1"/>
    <property type="molecule type" value="Genomic_DNA"/>
</dbReference>
<evidence type="ECO:0000313" key="2">
    <source>
        <dbReference type="Proteomes" id="UP001445732"/>
    </source>
</evidence>
<organism evidence="1 2">
    <name type="scientific">Brevundimonas aurifodinae</name>
    <dbReference type="NCBI Taxonomy" id="1508312"/>
    <lineage>
        <taxon>Bacteria</taxon>
        <taxon>Pseudomonadati</taxon>
        <taxon>Pseudomonadota</taxon>
        <taxon>Alphaproteobacteria</taxon>
        <taxon>Caulobacterales</taxon>
        <taxon>Caulobacteraceae</taxon>
        <taxon>Brevundimonas</taxon>
    </lineage>
</organism>
<gene>
    <name evidence="1" type="ORF">ABN401_11010</name>
</gene>
<protein>
    <submittedName>
        <fullName evidence="1">Uncharacterized protein</fullName>
    </submittedName>
</protein>